<feature type="compositionally biased region" description="Basic and acidic residues" evidence="1">
    <location>
        <begin position="1045"/>
        <end position="1056"/>
    </location>
</feature>
<feature type="compositionally biased region" description="Polar residues" evidence="1">
    <location>
        <begin position="1168"/>
        <end position="1182"/>
    </location>
</feature>
<dbReference type="InterPro" id="IPR027267">
    <property type="entry name" value="AH/BAR_dom_sf"/>
</dbReference>
<feature type="compositionally biased region" description="Low complexity" evidence="1">
    <location>
        <begin position="1004"/>
        <end position="1019"/>
    </location>
</feature>
<feature type="compositionally biased region" description="Low complexity" evidence="1">
    <location>
        <begin position="127"/>
        <end position="140"/>
    </location>
</feature>
<proteinExistence type="predicted"/>
<accession>A0AA38PFY7</accession>
<dbReference type="PANTHER" id="PTHR31962:SF1">
    <property type="entry name" value="SPHINGOLIPID LONG CHAIN BASE-RESPONSIVE PROTEIN PIL1"/>
    <property type="match status" value="1"/>
</dbReference>
<dbReference type="AlphaFoldDB" id="A0AA38PFY7"/>
<gene>
    <name evidence="2" type="ORF">F5878DRAFT_608350</name>
</gene>
<feature type="compositionally biased region" description="Polar residues" evidence="1">
    <location>
        <begin position="780"/>
        <end position="798"/>
    </location>
</feature>
<feature type="compositionally biased region" description="Low complexity" evidence="1">
    <location>
        <begin position="564"/>
        <end position="576"/>
    </location>
</feature>
<feature type="compositionally biased region" description="Polar residues" evidence="1">
    <location>
        <begin position="1027"/>
        <end position="1037"/>
    </location>
</feature>
<dbReference type="GO" id="GO:0006897">
    <property type="term" value="P:endocytosis"/>
    <property type="evidence" value="ECO:0007669"/>
    <property type="project" value="TreeGrafter"/>
</dbReference>
<feature type="region of interest" description="Disordered" evidence="1">
    <location>
        <begin position="893"/>
        <end position="924"/>
    </location>
</feature>
<feature type="compositionally biased region" description="Polar residues" evidence="1">
    <location>
        <begin position="111"/>
        <end position="126"/>
    </location>
</feature>
<feature type="region of interest" description="Disordered" evidence="1">
    <location>
        <begin position="1226"/>
        <end position="1245"/>
    </location>
</feature>
<feature type="region of interest" description="Disordered" evidence="1">
    <location>
        <begin position="1108"/>
        <end position="1215"/>
    </location>
</feature>
<feature type="compositionally biased region" description="Low complexity" evidence="1">
    <location>
        <begin position="1148"/>
        <end position="1167"/>
    </location>
</feature>
<protein>
    <submittedName>
        <fullName evidence="2">Uncharacterized protein</fullName>
    </submittedName>
</protein>
<keyword evidence="3" id="KW-1185">Reference proteome</keyword>
<feature type="region of interest" description="Disordered" evidence="1">
    <location>
        <begin position="373"/>
        <end position="396"/>
    </location>
</feature>
<comment type="caution">
    <text evidence="2">The sequence shown here is derived from an EMBL/GenBank/DDBJ whole genome shotgun (WGS) entry which is preliminary data.</text>
</comment>
<evidence type="ECO:0000313" key="2">
    <source>
        <dbReference type="EMBL" id="KAJ3842178.1"/>
    </source>
</evidence>
<evidence type="ECO:0000313" key="3">
    <source>
        <dbReference type="Proteomes" id="UP001163846"/>
    </source>
</evidence>
<dbReference type="GO" id="GO:0036286">
    <property type="term" value="C:eisosome filament"/>
    <property type="evidence" value="ECO:0007669"/>
    <property type="project" value="TreeGrafter"/>
</dbReference>
<name>A0AA38PFY7_9AGAR</name>
<reference evidence="2" key="1">
    <citation type="submission" date="2022-08" db="EMBL/GenBank/DDBJ databases">
        <authorList>
            <consortium name="DOE Joint Genome Institute"/>
            <person name="Min B."/>
            <person name="Riley R."/>
            <person name="Sierra-Patev S."/>
            <person name="Naranjo-Ortiz M."/>
            <person name="Looney B."/>
            <person name="Konkel Z."/>
            <person name="Slot J.C."/>
            <person name="Sakamoto Y."/>
            <person name="Steenwyk J.L."/>
            <person name="Rokas A."/>
            <person name="Carro J."/>
            <person name="Camarero S."/>
            <person name="Ferreira P."/>
            <person name="Molpeceres G."/>
            <person name="Ruiz-Duenas F.J."/>
            <person name="Serrano A."/>
            <person name="Henrissat B."/>
            <person name="Drula E."/>
            <person name="Hughes K.W."/>
            <person name="Mata J.L."/>
            <person name="Ishikawa N.K."/>
            <person name="Vargas-Isla R."/>
            <person name="Ushijima S."/>
            <person name="Smith C.A."/>
            <person name="Ahrendt S."/>
            <person name="Andreopoulos W."/>
            <person name="He G."/>
            <person name="Labutti K."/>
            <person name="Lipzen A."/>
            <person name="Ng V."/>
            <person name="Sandor L."/>
            <person name="Barry K."/>
            <person name="Martinez A.T."/>
            <person name="Xiao Y."/>
            <person name="Gibbons J.G."/>
            <person name="Terashima K."/>
            <person name="Hibbett D.S."/>
            <person name="Grigoriev I.V."/>
        </authorList>
    </citation>
    <scope>NUCLEOTIDE SEQUENCE</scope>
    <source>
        <strain evidence="2">TFB9207</strain>
    </source>
</reference>
<dbReference type="GO" id="GO:0008289">
    <property type="term" value="F:lipid binding"/>
    <property type="evidence" value="ECO:0007669"/>
    <property type="project" value="TreeGrafter"/>
</dbReference>
<dbReference type="GO" id="GO:0005886">
    <property type="term" value="C:plasma membrane"/>
    <property type="evidence" value="ECO:0007669"/>
    <property type="project" value="TreeGrafter"/>
</dbReference>
<feature type="compositionally biased region" description="Polar residues" evidence="1">
    <location>
        <begin position="896"/>
        <end position="910"/>
    </location>
</feature>
<dbReference type="InterPro" id="IPR028245">
    <property type="entry name" value="PIL1/LSP1"/>
</dbReference>
<feature type="compositionally biased region" description="Low complexity" evidence="1">
    <location>
        <begin position="1068"/>
        <end position="1093"/>
    </location>
</feature>
<dbReference type="EMBL" id="MU806014">
    <property type="protein sequence ID" value="KAJ3842178.1"/>
    <property type="molecule type" value="Genomic_DNA"/>
</dbReference>
<feature type="compositionally biased region" description="Polar residues" evidence="1">
    <location>
        <begin position="1119"/>
        <end position="1129"/>
    </location>
</feature>
<feature type="compositionally biased region" description="Polar residues" evidence="1">
    <location>
        <begin position="987"/>
        <end position="1003"/>
    </location>
</feature>
<feature type="region of interest" description="Disordered" evidence="1">
    <location>
        <begin position="111"/>
        <end position="140"/>
    </location>
</feature>
<feature type="compositionally biased region" description="Low complexity" evidence="1">
    <location>
        <begin position="702"/>
        <end position="762"/>
    </location>
</feature>
<sequence length="1280" mass="135284">MVHRSADSRLLSNLISHEKEYIKQYHSLLDLSHASFNSLSAYAASSPPPASQVILAVASSLSNADNALRLYLAAVEEWTKSLQELKNLEDEVGNVMRDREILVTRLLKASKSTPKPSTNRDSTFIFTSPPESSSTLSLKSEDPSTTYASTSFFSALSPGPISASKKLQAAQAELQACETHLAKKEVDLDSKRSLAIRDGLRVRFRALAQCGWRWSEIGKEVEVLLGFGEQVVSSPQTSTKPLPELIAPVPVHAKPPTALEFNDRPSSDLSSIAPSQSASQIGVAVVGSPPPTNDPTAHIYSELEVASGPSPPSSESFHIPIPPAHSIDDLTLPTADSDATITRSTRRHVLPHRITEESLGFHEGILAGTRTSMDQTQEGGAESESDTEDEHLPTNARVVENPRFSAKNSKGVDANTRIGSTSSLSRANGVDIAKTDKDRTSIISASNSGKFFGSIRGLFGRGSKANDRRGGRDTSPSTTAAVVDDSGSIDEPQNRPRGRMNKSRIGLLGGKNRRKGQAGIFNEDDEEGGSVMSSPPAPLRMPHTSSSDPPIAAAVPRGRTMSEAHTSTSTSAHASGSGNGNSGRRLKKNGPGVGLRGKTASNDLADGELKHRRRSASVDYGDLSVRSRNMPRPRSRAEEWVEGQQQEVMKVEDKDGDRGENEGERSKPAVAASADGQEGGGGATALTKKSSVKRSKSDNRRSLPSSLPASSSSKSASTTTLVLPTGSLSTSTSTSSTLKNTKINSTSTSLSRNSSIRSATSAPSGSHTTHIPRAAVTRAHTMTVTPSVTPSAQSTTTTKNDRRASSPPVNSGTAHGSIAIGTGSTSLMSIVEDVAKANREAWGKAEESGSSATLKKSVGGTITPSGLLETLKAPRGINIEDLKEQMDRDIRETHNHAQTRVRSGSASIPASRTDHTPGPSTSVSAPLLAALPVINDHSHAENKPTPGHRPGQVVLPLRSALKNPSRTPSPMQPPTQPSSTQVAPQLKPSTGSAESNSPSGSQIGSAVSTAGSSGSARSGRNGMLAQHQPTRTASPLVNSIMVISHEQDVKGKEKETSQSIPSYDAVPSSISSRPISSSAKSDSGSDSSDGASISSYETGVEAFEDAVDDNDDETGQGTGQHMLSHQNSEIPPHQHADGSDISVSSASTETLTRAETRNTTTVNVTENSGTDLTESNTALNAMTDTTHTTPPRRRKSVRVSLQPTYSVTPPAIEDEDEFRLEAQRNLSTNKSSESHNDGVTGQDIWADSSDEDVEYQQAKRLFSLSSALGRKSKSKSTTQR</sequence>
<evidence type="ECO:0000256" key="1">
    <source>
        <dbReference type="SAM" id="MobiDB-lite"/>
    </source>
</evidence>
<dbReference type="GO" id="GO:0070941">
    <property type="term" value="P:eisosome assembly"/>
    <property type="evidence" value="ECO:0007669"/>
    <property type="project" value="TreeGrafter"/>
</dbReference>
<feature type="region of interest" description="Disordered" evidence="1">
    <location>
        <begin position="961"/>
        <end position="1093"/>
    </location>
</feature>
<feature type="region of interest" description="Disordered" evidence="1">
    <location>
        <begin position="454"/>
        <end position="820"/>
    </location>
</feature>
<dbReference type="Proteomes" id="UP001163846">
    <property type="component" value="Unassembled WGS sequence"/>
</dbReference>
<dbReference type="Gene3D" id="1.20.1270.60">
    <property type="entry name" value="Arfaptin homology (AH) domain/BAR domain"/>
    <property type="match status" value="1"/>
</dbReference>
<dbReference type="PANTHER" id="PTHR31962">
    <property type="entry name" value="SPHINGOLIPID LONG CHAIN BASE-RESPONSIVE PROTEIN PIL1"/>
    <property type="match status" value="1"/>
</dbReference>
<feature type="compositionally biased region" description="Basic and acidic residues" evidence="1">
    <location>
        <begin position="649"/>
        <end position="667"/>
    </location>
</feature>
<organism evidence="2 3">
    <name type="scientific">Lentinula raphanica</name>
    <dbReference type="NCBI Taxonomy" id="153919"/>
    <lineage>
        <taxon>Eukaryota</taxon>
        <taxon>Fungi</taxon>
        <taxon>Dikarya</taxon>
        <taxon>Basidiomycota</taxon>
        <taxon>Agaricomycotina</taxon>
        <taxon>Agaricomycetes</taxon>
        <taxon>Agaricomycetidae</taxon>
        <taxon>Agaricales</taxon>
        <taxon>Marasmiineae</taxon>
        <taxon>Omphalotaceae</taxon>
        <taxon>Lentinula</taxon>
    </lineage>
</organism>